<dbReference type="GO" id="GO:0006109">
    <property type="term" value="P:regulation of carbohydrate metabolic process"/>
    <property type="evidence" value="ECO:0007669"/>
    <property type="project" value="InterPro"/>
</dbReference>
<dbReference type="Proteomes" id="UP000248806">
    <property type="component" value="Unassembled WGS sequence"/>
</dbReference>
<reference evidence="1 2" key="1">
    <citation type="submission" date="2018-06" db="EMBL/GenBank/DDBJ databases">
        <title>Genomic Encyclopedia of Archaeal and Bacterial Type Strains, Phase II (KMG-II): from individual species to whole genera.</title>
        <authorList>
            <person name="Goeker M."/>
        </authorList>
    </citation>
    <scope>NUCLEOTIDE SEQUENCE [LARGE SCALE GENOMIC DNA]</scope>
    <source>
        <strain evidence="1 2">ATCC BAA-1881</strain>
    </source>
</reference>
<sequence length="116" mass="12949">MLVLRRKVGESLFLFDEKKRVFVVLRVVKEVGERAKIGVEVPSDQLLVRAVADVPLNNTKNHIVVRILKDEGSSVKIGVEAPPHILIQRGKFAGFFENCCFIGEREYLTASEGTAL</sequence>
<accession>A0A326U272</accession>
<dbReference type="InterPro" id="IPR036107">
    <property type="entry name" value="CsrA_sf"/>
</dbReference>
<dbReference type="SUPFAM" id="SSF117130">
    <property type="entry name" value="CsrA-like"/>
    <property type="match status" value="2"/>
</dbReference>
<comment type="caution">
    <text evidence="1">The sequence shown here is derived from an EMBL/GenBank/DDBJ whole genome shotgun (WGS) entry which is preliminary data.</text>
</comment>
<evidence type="ECO:0000313" key="1">
    <source>
        <dbReference type="EMBL" id="PZW25369.1"/>
    </source>
</evidence>
<dbReference type="AlphaFoldDB" id="A0A326U272"/>
<keyword evidence="2" id="KW-1185">Reference proteome</keyword>
<dbReference type="RefSeq" id="WP_111324745.1">
    <property type="nucleotide sequence ID" value="NZ_BIFX01000002.1"/>
</dbReference>
<organism evidence="1 2">
    <name type="scientific">Thermosporothrix hazakensis</name>
    <dbReference type="NCBI Taxonomy" id="644383"/>
    <lineage>
        <taxon>Bacteria</taxon>
        <taxon>Bacillati</taxon>
        <taxon>Chloroflexota</taxon>
        <taxon>Ktedonobacteria</taxon>
        <taxon>Ktedonobacterales</taxon>
        <taxon>Thermosporotrichaceae</taxon>
        <taxon>Thermosporothrix</taxon>
    </lineage>
</organism>
<proteinExistence type="predicted"/>
<gene>
    <name evidence="1" type="ORF">EI42_04421</name>
</gene>
<evidence type="ECO:0000313" key="2">
    <source>
        <dbReference type="Proteomes" id="UP000248806"/>
    </source>
</evidence>
<dbReference type="EMBL" id="QKUF01000019">
    <property type="protein sequence ID" value="PZW25369.1"/>
    <property type="molecule type" value="Genomic_DNA"/>
</dbReference>
<protein>
    <submittedName>
        <fullName evidence="1">Carbon storage regulator CsrA</fullName>
    </submittedName>
</protein>
<name>A0A326U272_THEHA</name>
<dbReference type="GO" id="GO:0006402">
    <property type="term" value="P:mRNA catabolic process"/>
    <property type="evidence" value="ECO:0007669"/>
    <property type="project" value="InterPro"/>
</dbReference>
<dbReference type="GO" id="GO:0003723">
    <property type="term" value="F:RNA binding"/>
    <property type="evidence" value="ECO:0007669"/>
    <property type="project" value="InterPro"/>
</dbReference>
<dbReference type="Gene3D" id="2.60.40.4380">
    <property type="entry name" value="Translational regulator CsrA"/>
    <property type="match status" value="2"/>
</dbReference>